<comment type="caution">
    <text evidence="6">The sequence shown here is derived from an EMBL/GenBank/DDBJ whole genome shotgun (WGS) entry which is preliminary data.</text>
</comment>
<dbReference type="Gene3D" id="3.10.20.90">
    <property type="entry name" value="Phosphatidylinositol 3-kinase Catalytic Subunit, Chain A, domain 1"/>
    <property type="match status" value="1"/>
</dbReference>
<evidence type="ECO:0000313" key="6">
    <source>
        <dbReference type="EMBL" id="CAH1779711.1"/>
    </source>
</evidence>
<evidence type="ECO:0000256" key="5">
    <source>
        <dbReference type="RuleBase" id="RU004384"/>
    </source>
</evidence>
<gene>
    <name evidence="6" type="ORF">OFUS_LOCUS6489</name>
</gene>
<keyword evidence="7" id="KW-1185">Reference proteome</keyword>
<dbReference type="SUPFAM" id="SSF54236">
    <property type="entry name" value="Ubiquitin-like"/>
    <property type="match status" value="1"/>
</dbReference>
<dbReference type="CDD" id="cd17163">
    <property type="entry name" value="Ubl_ATG8_GABARAPL2"/>
    <property type="match status" value="1"/>
</dbReference>
<keyword evidence="5" id="KW-0072">Autophagy</keyword>
<comment type="similarity">
    <text evidence="2 5">Belongs to the ATG8 family.</text>
</comment>
<protein>
    <submittedName>
        <fullName evidence="6">Uncharacterized protein</fullName>
    </submittedName>
</protein>
<keyword evidence="4" id="KW-0449">Lipoprotein</keyword>
<dbReference type="AlphaFoldDB" id="A0A8J1TTL9"/>
<dbReference type="PANTHER" id="PTHR10969">
    <property type="entry name" value="MICROTUBULE-ASSOCIATED PROTEINS 1A/1B LIGHT CHAIN 3-RELATED"/>
    <property type="match status" value="1"/>
</dbReference>
<evidence type="ECO:0000256" key="1">
    <source>
        <dbReference type="ARBA" id="ARBA00004370"/>
    </source>
</evidence>
<dbReference type="InterPro" id="IPR029071">
    <property type="entry name" value="Ubiquitin-like_domsf"/>
</dbReference>
<evidence type="ECO:0000256" key="4">
    <source>
        <dbReference type="ARBA" id="ARBA00023288"/>
    </source>
</evidence>
<reference evidence="6" key="1">
    <citation type="submission" date="2022-03" db="EMBL/GenBank/DDBJ databases">
        <authorList>
            <person name="Martin C."/>
        </authorList>
    </citation>
    <scope>NUCLEOTIDE SEQUENCE</scope>
</reference>
<evidence type="ECO:0000256" key="2">
    <source>
        <dbReference type="ARBA" id="ARBA00007293"/>
    </source>
</evidence>
<dbReference type="EMBL" id="CAIIXF020000003">
    <property type="protein sequence ID" value="CAH1779711.1"/>
    <property type="molecule type" value="Genomic_DNA"/>
</dbReference>
<evidence type="ECO:0000256" key="3">
    <source>
        <dbReference type="ARBA" id="ARBA00023136"/>
    </source>
</evidence>
<dbReference type="GO" id="GO:0006914">
    <property type="term" value="P:autophagy"/>
    <property type="evidence" value="ECO:0007669"/>
    <property type="project" value="UniProtKB-KW"/>
</dbReference>
<dbReference type="Proteomes" id="UP000749559">
    <property type="component" value="Unassembled WGS sequence"/>
</dbReference>
<proteinExistence type="inferred from homology"/>
<dbReference type="InterPro" id="IPR004241">
    <property type="entry name" value="Atg8-like"/>
</dbReference>
<evidence type="ECO:0000313" key="7">
    <source>
        <dbReference type="Proteomes" id="UP000749559"/>
    </source>
</evidence>
<keyword evidence="3" id="KW-0472">Membrane</keyword>
<dbReference type="GO" id="GO:0016020">
    <property type="term" value="C:membrane"/>
    <property type="evidence" value="ECO:0007669"/>
    <property type="project" value="UniProtKB-SubCell"/>
</dbReference>
<dbReference type="Pfam" id="PF02991">
    <property type="entry name" value="ATG8"/>
    <property type="match status" value="1"/>
</dbReference>
<accession>A0A8J1TTL9</accession>
<name>A0A8J1TTL9_OWEFU</name>
<dbReference type="FunFam" id="3.10.20.90:FF:000396">
    <property type="entry name" value="GABARAPL2 isoform 2"/>
    <property type="match status" value="1"/>
</dbReference>
<dbReference type="OrthoDB" id="6738456at2759"/>
<comment type="subcellular location">
    <subcellularLocation>
        <location evidence="1">Membrane</location>
    </subcellularLocation>
</comment>
<sequence length="117" mass="13706">MKYKFKEENTFEQRCSESTKIRSKYPDRIPVVVERAPKSQINEIDKRKFLVPNDISVAQFMWIIRRRIQLASEKALFLFVGKVLPTTSASMGQIYEEHKDEDGFLYIAYSGENTFGM</sequence>
<organism evidence="6 7">
    <name type="scientific">Owenia fusiformis</name>
    <name type="common">Polychaete worm</name>
    <dbReference type="NCBI Taxonomy" id="6347"/>
    <lineage>
        <taxon>Eukaryota</taxon>
        <taxon>Metazoa</taxon>
        <taxon>Spiralia</taxon>
        <taxon>Lophotrochozoa</taxon>
        <taxon>Annelida</taxon>
        <taxon>Polychaeta</taxon>
        <taxon>Sedentaria</taxon>
        <taxon>Canalipalpata</taxon>
        <taxon>Sabellida</taxon>
        <taxon>Oweniida</taxon>
        <taxon>Oweniidae</taxon>
        <taxon>Owenia</taxon>
    </lineage>
</organism>